<name>A0A8T0SU05_PANVG</name>
<comment type="caution">
    <text evidence="2">The sequence shown here is derived from an EMBL/GenBank/DDBJ whole genome shotgun (WGS) entry which is preliminary data.</text>
</comment>
<evidence type="ECO:0000313" key="2">
    <source>
        <dbReference type="EMBL" id="KAG2603082.1"/>
    </source>
</evidence>
<dbReference type="EMBL" id="CM029045">
    <property type="protein sequence ID" value="KAG2603082.1"/>
    <property type="molecule type" value="Genomic_DNA"/>
</dbReference>
<feature type="compositionally biased region" description="Basic and acidic residues" evidence="1">
    <location>
        <begin position="48"/>
        <end position="62"/>
    </location>
</feature>
<dbReference type="AlphaFoldDB" id="A0A8T0SU05"/>
<dbReference type="Proteomes" id="UP000823388">
    <property type="component" value="Chromosome 5K"/>
</dbReference>
<protein>
    <submittedName>
        <fullName evidence="2">Uncharacterized protein</fullName>
    </submittedName>
</protein>
<reference evidence="2" key="1">
    <citation type="submission" date="2020-05" db="EMBL/GenBank/DDBJ databases">
        <title>WGS assembly of Panicum virgatum.</title>
        <authorList>
            <person name="Lovell J.T."/>
            <person name="Jenkins J."/>
            <person name="Shu S."/>
            <person name="Juenger T.E."/>
            <person name="Schmutz J."/>
        </authorList>
    </citation>
    <scope>NUCLEOTIDE SEQUENCE</scope>
    <source>
        <strain evidence="2">AP13</strain>
    </source>
</reference>
<accession>A0A8T0SU05</accession>
<organism evidence="2 3">
    <name type="scientific">Panicum virgatum</name>
    <name type="common">Blackwell switchgrass</name>
    <dbReference type="NCBI Taxonomy" id="38727"/>
    <lineage>
        <taxon>Eukaryota</taxon>
        <taxon>Viridiplantae</taxon>
        <taxon>Streptophyta</taxon>
        <taxon>Embryophyta</taxon>
        <taxon>Tracheophyta</taxon>
        <taxon>Spermatophyta</taxon>
        <taxon>Magnoliopsida</taxon>
        <taxon>Liliopsida</taxon>
        <taxon>Poales</taxon>
        <taxon>Poaceae</taxon>
        <taxon>PACMAD clade</taxon>
        <taxon>Panicoideae</taxon>
        <taxon>Panicodae</taxon>
        <taxon>Paniceae</taxon>
        <taxon>Panicinae</taxon>
        <taxon>Panicum</taxon>
        <taxon>Panicum sect. Hiantes</taxon>
    </lineage>
</organism>
<evidence type="ECO:0000256" key="1">
    <source>
        <dbReference type="SAM" id="MobiDB-lite"/>
    </source>
</evidence>
<gene>
    <name evidence="2" type="ORF">PVAP13_5KG744801</name>
</gene>
<keyword evidence="3" id="KW-1185">Reference proteome</keyword>
<sequence>MLLFHAGNDWNGMRRKLILLEERHQARAYRERSNEPTTMTEDDDMDADTDHTQGPRQRHADQDFNEGLVPRRDFLGVVLAEMTGRCHCRLPPVLAAVRDGLMELEPPSCMVVITG</sequence>
<evidence type="ECO:0000313" key="3">
    <source>
        <dbReference type="Proteomes" id="UP000823388"/>
    </source>
</evidence>
<proteinExistence type="predicted"/>
<feature type="region of interest" description="Disordered" evidence="1">
    <location>
        <begin position="27"/>
        <end position="65"/>
    </location>
</feature>